<feature type="active site" description="Charge relay system" evidence="5">
    <location>
        <position position="209"/>
    </location>
</feature>
<comment type="similarity">
    <text evidence="2">Belongs to the amidase family.</text>
</comment>
<dbReference type="Proteomes" id="UP001147747">
    <property type="component" value="Unassembled WGS sequence"/>
</dbReference>
<dbReference type="PROSITE" id="PS00571">
    <property type="entry name" value="AMIDASES"/>
    <property type="match status" value="1"/>
</dbReference>
<evidence type="ECO:0000313" key="8">
    <source>
        <dbReference type="EMBL" id="KAJ5397721.1"/>
    </source>
</evidence>
<feature type="active site" description="Acyl-ester intermediate" evidence="5">
    <location>
        <position position="233"/>
    </location>
</feature>
<keyword evidence="9" id="KW-1185">Reference proteome</keyword>
<feature type="binding site" evidence="6">
    <location>
        <position position="183"/>
    </location>
    <ligand>
        <name>substrate</name>
    </ligand>
</feature>
<organism evidence="8 9">
    <name type="scientific">Penicillium cosmopolitanum</name>
    <dbReference type="NCBI Taxonomy" id="1131564"/>
    <lineage>
        <taxon>Eukaryota</taxon>
        <taxon>Fungi</taxon>
        <taxon>Dikarya</taxon>
        <taxon>Ascomycota</taxon>
        <taxon>Pezizomycotina</taxon>
        <taxon>Eurotiomycetes</taxon>
        <taxon>Eurotiomycetidae</taxon>
        <taxon>Eurotiales</taxon>
        <taxon>Aspergillaceae</taxon>
        <taxon>Penicillium</taxon>
    </lineage>
</organism>
<protein>
    <recommendedName>
        <fullName evidence="3">amidase</fullName>
        <ecNumber evidence="3">3.5.1.4</ecNumber>
    </recommendedName>
</protein>
<gene>
    <name evidence="8" type="ORF">N7509_005834</name>
</gene>
<dbReference type="OrthoDB" id="6428749at2759"/>
<evidence type="ECO:0000313" key="9">
    <source>
        <dbReference type="Proteomes" id="UP001147747"/>
    </source>
</evidence>
<dbReference type="PANTHER" id="PTHR46072">
    <property type="entry name" value="AMIDASE-RELATED-RELATED"/>
    <property type="match status" value="1"/>
</dbReference>
<dbReference type="InterPro" id="IPR023631">
    <property type="entry name" value="Amidase_dom"/>
</dbReference>
<reference evidence="8" key="1">
    <citation type="submission" date="2022-12" db="EMBL/GenBank/DDBJ databases">
        <authorList>
            <person name="Petersen C."/>
        </authorList>
    </citation>
    <scope>NUCLEOTIDE SEQUENCE</scope>
    <source>
        <strain evidence="8">IBT 29677</strain>
    </source>
</reference>
<sequence length="549" mass="60586">MTIQNWQIQAQKGKDLLESSVPKQWLAPADQLPPVTQKNVTDFPRKSGLLTDRELGITELSATELTSGMGKGELTAEEVVVAFLKRSVLGHQLLNFATEFLAEEAIARAKELDEFYKANGRLIGPLHGVPISVKEHIGFKNKTCHTGYVAWVDRVTTKDAHLLQLLSKAGAVFHVRTNQPQALMHLCSENNITGKTFNPHNRTLTPGGSSGGEGAAVGFRCSPLGIGTDIGGSIRGPAAFCGGYGFKPTSMRNPMVGIEVAAVGQESIHGVVGPMGPASIEDLELFQKAIIDQEPWNDETSLVPLPWKTVTPTRDITVGIMWDDGVVRPHPPVTRALQLAKEKLVAAGIKVVDWEPYKHSYAWDVISALYYPDAAGLQREMLRKSGEPALPLSEWAFSYGRPNPLTHHETWKLQLERDIYRDEYNALLKSRGVDFIISPNYPGVAAVMGESHYWNYTAIWNLLDLPAVTLPSGLKVDPKLDALKEDHKNYAPRNEADEREWKKYEGPERYEGAPIALQIAGRHFKDEETLAASKILEEIIRDGKKGVVV</sequence>
<evidence type="ECO:0000259" key="7">
    <source>
        <dbReference type="Pfam" id="PF01425"/>
    </source>
</evidence>
<evidence type="ECO:0000256" key="1">
    <source>
        <dbReference type="ARBA" id="ARBA00001311"/>
    </source>
</evidence>
<dbReference type="AlphaFoldDB" id="A0A9W9W3F2"/>
<dbReference type="EC" id="3.5.1.4" evidence="3"/>
<name>A0A9W9W3F2_9EURO</name>
<reference evidence="8" key="2">
    <citation type="journal article" date="2023" name="IMA Fungus">
        <title>Comparative genomic study of the Penicillium genus elucidates a diverse pangenome and 15 lateral gene transfer events.</title>
        <authorList>
            <person name="Petersen C."/>
            <person name="Sorensen T."/>
            <person name="Nielsen M.R."/>
            <person name="Sondergaard T.E."/>
            <person name="Sorensen J.L."/>
            <person name="Fitzpatrick D.A."/>
            <person name="Frisvad J.C."/>
            <person name="Nielsen K.L."/>
        </authorList>
    </citation>
    <scope>NUCLEOTIDE SEQUENCE</scope>
    <source>
        <strain evidence="8">IBT 29677</strain>
    </source>
</reference>
<evidence type="ECO:0000256" key="6">
    <source>
        <dbReference type="PIRSR" id="PIRSR001221-2"/>
    </source>
</evidence>
<dbReference type="EMBL" id="JAPZBU010000006">
    <property type="protein sequence ID" value="KAJ5397721.1"/>
    <property type="molecule type" value="Genomic_DNA"/>
</dbReference>
<feature type="domain" description="Amidase" evidence="7">
    <location>
        <begin position="78"/>
        <end position="530"/>
    </location>
</feature>
<keyword evidence="4" id="KW-0378">Hydrolase</keyword>
<comment type="caution">
    <text evidence="8">The sequence shown here is derived from an EMBL/GenBank/DDBJ whole genome shotgun (WGS) entry which is preliminary data.</text>
</comment>
<evidence type="ECO:0000256" key="2">
    <source>
        <dbReference type="ARBA" id="ARBA00009199"/>
    </source>
</evidence>
<dbReference type="Pfam" id="PF01425">
    <property type="entry name" value="Amidase"/>
    <property type="match status" value="1"/>
</dbReference>
<dbReference type="InterPro" id="IPR020556">
    <property type="entry name" value="Amidase_CS"/>
</dbReference>
<accession>A0A9W9W3F2</accession>
<dbReference type="RefSeq" id="XP_056489773.1">
    <property type="nucleotide sequence ID" value="XM_056630471.1"/>
</dbReference>
<dbReference type="GO" id="GO:0004040">
    <property type="term" value="F:amidase activity"/>
    <property type="evidence" value="ECO:0007669"/>
    <property type="project" value="UniProtKB-EC"/>
</dbReference>
<evidence type="ECO:0000256" key="5">
    <source>
        <dbReference type="PIRSR" id="PIRSR001221-1"/>
    </source>
</evidence>
<evidence type="ECO:0000256" key="3">
    <source>
        <dbReference type="ARBA" id="ARBA00012922"/>
    </source>
</evidence>
<dbReference type="PIRSF" id="PIRSF001221">
    <property type="entry name" value="Amidase_fungi"/>
    <property type="match status" value="1"/>
</dbReference>
<feature type="active site" description="Charge relay system" evidence="5">
    <location>
        <position position="134"/>
    </location>
</feature>
<feature type="binding site" evidence="6">
    <location>
        <position position="209"/>
    </location>
    <ligand>
        <name>substrate</name>
    </ligand>
</feature>
<dbReference type="InterPro" id="IPR036928">
    <property type="entry name" value="AS_sf"/>
</dbReference>
<evidence type="ECO:0000256" key="4">
    <source>
        <dbReference type="ARBA" id="ARBA00022801"/>
    </source>
</evidence>
<feature type="binding site" evidence="6">
    <location>
        <begin position="230"/>
        <end position="233"/>
    </location>
    <ligand>
        <name>substrate</name>
    </ligand>
</feature>
<dbReference type="SUPFAM" id="SSF75304">
    <property type="entry name" value="Amidase signature (AS) enzymes"/>
    <property type="match status" value="1"/>
</dbReference>
<comment type="catalytic activity">
    <reaction evidence="1">
        <text>a monocarboxylic acid amide + H2O = a monocarboxylate + NH4(+)</text>
        <dbReference type="Rhea" id="RHEA:12020"/>
        <dbReference type="ChEBI" id="CHEBI:15377"/>
        <dbReference type="ChEBI" id="CHEBI:28938"/>
        <dbReference type="ChEBI" id="CHEBI:35757"/>
        <dbReference type="ChEBI" id="CHEBI:83628"/>
        <dbReference type="EC" id="3.5.1.4"/>
    </reaction>
</comment>
<dbReference type="GeneID" id="81369451"/>
<dbReference type="PANTHER" id="PTHR46072:SF4">
    <property type="entry name" value="AMIDASE C550.07-RELATED"/>
    <property type="match status" value="1"/>
</dbReference>
<dbReference type="Gene3D" id="3.90.1300.10">
    <property type="entry name" value="Amidase signature (AS) domain"/>
    <property type="match status" value="1"/>
</dbReference>
<proteinExistence type="inferred from homology"/>